<dbReference type="GO" id="GO:0006955">
    <property type="term" value="P:immune response"/>
    <property type="evidence" value="ECO:0007669"/>
    <property type="project" value="TreeGrafter"/>
</dbReference>
<dbReference type="GO" id="GO:0005102">
    <property type="term" value="F:signaling receptor binding"/>
    <property type="evidence" value="ECO:0007669"/>
    <property type="project" value="TreeGrafter"/>
</dbReference>
<keyword evidence="2" id="KW-0490">MHC I</keyword>
<dbReference type="InterPro" id="IPR002067">
    <property type="entry name" value="MCP"/>
</dbReference>
<evidence type="ECO:0000313" key="7">
    <source>
        <dbReference type="EMBL" id="ELK30663.1"/>
    </source>
</evidence>
<dbReference type="Gene3D" id="3.30.500.10">
    <property type="entry name" value="MHC class I-like antigen recognition-like"/>
    <property type="match status" value="1"/>
</dbReference>
<dbReference type="InterPro" id="IPR011161">
    <property type="entry name" value="MHC_I-like_Ag-recog"/>
</dbReference>
<dbReference type="GO" id="GO:0030670">
    <property type="term" value="C:phagocytic vesicle membrane"/>
    <property type="evidence" value="ECO:0007669"/>
    <property type="project" value="UniProtKB-ARBA"/>
</dbReference>
<dbReference type="InterPro" id="IPR037055">
    <property type="entry name" value="MHC_I-like_Ag-recog_sf"/>
</dbReference>
<keyword evidence="8" id="KW-1185">Reference proteome</keyword>
<dbReference type="GO" id="GO:0002486">
    <property type="term" value="P:antigen processing and presentation of endogenous peptide antigen via MHC class I via ER pathway, TAP-independent"/>
    <property type="evidence" value="ECO:0007669"/>
    <property type="project" value="TreeGrafter"/>
</dbReference>
<comment type="subcellular location">
    <subcellularLocation>
        <location evidence="1">Membrane</location>
        <topology evidence="1">Single-pass membrane protein</topology>
    </subcellularLocation>
</comment>
<sequence length="117" mass="12480">MGPDGRLLRGYYQFAYDGTDYIALNEDLRSWTAANTAAQITRRKLEEALDGGCSAEPGAPKLLAPLRASTLLRAPGSPCCAARMEQAISFAKDFLAGGFPAAISMTAVAPMERVKLL</sequence>
<dbReference type="InterPro" id="IPR011162">
    <property type="entry name" value="MHC_I/II-like_Ag-recog"/>
</dbReference>
<evidence type="ECO:0000256" key="5">
    <source>
        <dbReference type="ARBA" id="ARBA00023180"/>
    </source>
</evidence>
<feature type="domain" description="MHC class I-like antigen recognition-like" evidence="6">
    <location>
        <begin position="1"/>
        <end position="48"/>
    </location>
</feature>
<reference evidence="8" key="1">
    <citation type="journal article" date="2013" name="Science">
        <title>Comparative analysis of bat genomes provides insight into the evolution of flight and immunity.</title>
        <authorList>
            <person name="Zhang G."/>
            <person name="Cowled C."/>
            <person name="Shi Z."/>
            <person name="Huang Z."/>
            <person name="Bishop-Lilly K.A."/>
            <person name="Fang X."/>
            <person name="Wynne J.W."/>
            <person name="Xiong Z."/>
            <person name="Baker M.L."/>
            <person name="Zhao W."/>
            <person name="Tachedjian M."/>
            <person name="Zhu Y."/>
            <person name="Zhou P."/>
            <person name="Jiang X."/>
            <person name="Ng J."/>
            <person name="Yang L."/>
            <person name="Wu L."/>
            <person name="Xiao J."/>
            <person name="Feng Y."/>
            <person name="Chen Y."/>
            <person name="Sun X."/>
            <person name="Zhang Y."/>
            <person name="Marsh G.A."/>
            <person name="Crameri G."/>
            <person name="Broder C.C."/>
            <person name="Frey K.G."/>
            <person name="Wang L.F."/>
            <person name="Wang J."/>
        </authorList>
    </citation>
    <scope>NUCLEOTIDE SEQUENCE [LARGE SCALE GENOMIC DNA]</scope>
</reference>
<evidence type="ECO:0000256" key="2">
    <source>
        <dbReference type="ARBA" id="ARBA00022451"/>
    </source>
</evidence>
<dbReference type="GO" id="GO:0098553">
    <property type="term" value="C:lumenal side of endoplasmic reticulum membrane"/>
    <property type="evidence" value="ECO:0007669"/>
    <property type="project" value="UniProtKB-ARBA"/>
</dbReference>
<dbReference type="GO" id="GO:0005615">
    <property type="term" value="C:extracellular space"/>
    <property type="evidence" value="ECO:0007669"/>
    <property type="project" value="TreeGrafter"/>
</dbReference>
<dbReference type="GO" id="GO:0042605">
    <property type="term" value="F:peptide antigen binding"/>
    <property type="evidence" value="ECO:0007669"/>
    <property type="project" value="TreeGrafter"/>
</dbReference>
<dbReference type="AlphaFoldDB" id="L5LYX3"/>
<evidence type="ECO:0000256" key="4">
    <source>
        <dbReference type="ARBA" id="ARBA00023136"/>
    </source>
</evidence>
<keyword evidence="4" id="KW-0472">Membrane</keyword>
<dbReference type="Pfam" id="PF00129">
    <property type="entry name" value="MHC_I"/>
    <property type="match status" value="1"/>
</dbReference>
<dbReference type="GO" id="GO:0042612">
    <property type="term" value="C:MHC class I protein complex"/>
    <property type="evidence" value="ECO:0007669"/>
    <property type="project" value="UniProtKB-KW"/>
</dbReference>
<name>L5LYX3_MYODS</name>
<dbReference type="SUPFAM" id="SSF54452">
    <property type="entry name" value="MHC antigen-recognition domain"/>
    <property type="match status" value="1"/>
</dbReference>
<keyword evidence="5" id="KW-0325">Glycoprotein</keyword>
<dbReference type="GO" id="GO:0009897">
    <property type="term" value="C:external side of plasma membrane"/>
    <property type="evidence" value="ECO:0007669"/>
    <property type="project" value="TreeGrafter"/>
</dbReference>
<evidence type="ECO:0000256" key="3">
    <source>
        <dbReference type="ARBA" id="ARBA00022859"/>
    </source>
</evidence>
<proteinExistence type="predicted"/>
<dbReference type="PANTHER" id="PTHR16675:SF251">
    <property type="entry name" value="HLA CLASS I HISTOCOMPATIBILITY ANTIGEN, C ALPHA CHAIN"/>
    <property type="match status" value="1"/>
</dbReference>
<dbReference type="GO" id="GO:0001916">
    <property type="term" value="P:positive regulation of T cell mediated cytotoxicity"/>
    <property type="evidence" value="ECO:0007669"/>
    <property type="project" value="TreeGrafter"/>
</dbReference>
<dbReference type="InterPro" id="IPR050208">
    <property type="entry name" value="MHC_class-I_related"/>
</dbReference>
<accession>L5LYX3</accession>
<keyword evidence="3" id="KW-0391">Immunity</keyword>
<dbReference type="GO" id="GO:0055085">
    <property type="term" value="P:transmembrane transport"/>
    <property type="evidence" value="ECO:0007669"/>
    <property type="project" value="InterPro"/>
</dbReference>
<organism evidence="7 8">
    <name type="scientific">Myotis davidii</name>
    <name type="common">David's myotis</name>
    <dbReference type="NCBI Taxonomy" id="225400"/>
    <lineage>
        <taxon>Eukaryota</taxon>
        <taxon>Metazoa</taxon>
        <taxon>Chordata</taxon>
        <taxon>Craniata</taxon>
        <taxon>Vertebrata</taxon>
        <taxon>Euteleostomi</taxon>
        <taxon>Mammalia</taxon>
        <taxon>Eutheria</taxon>
        <taxon>Laurasiatheria</taxon>
        <taxon>Chiroptera</taxon>
        <taxon>Yangochiroptera</taxon>
        <taxon>Vespertilionidae</taxon>
        <taxon>Myotis</taxon>
    </lineage>
</organism>
<dbReference type="GO" id="GO:0002476">
    <property type="term" value="P:antigen processing and presentation of endogenous peptide antigen via MHC class Ib"/>
    <property type="evidence" value="ECO:0007669"/>
    <property type="project" value="TreeGrafter"/>
</dbReference>
<dbReference type="PANTHER" id="PTHR16675">
    <property type="entry name" value="MHC CLASS I-RELATED"/>
    <property type="match status" value="1"/>
</dbReference>
<evidence type="ECO:0000259" key="6">
    <source>
        <dbReference type="Pfam" id="PF00129"/>
    </source>
</evidence>
<gene>
    <name evidence="7" type="ORF">MDA_GLEAN10006738</name>
</gene>
<dbReference type="Proteomes" id="UP000010556">
    <property type="component" value="Unassembled WGS sequence"/>
</dbReference>
<evidence type="ECO:0000313" key="8">
    <source>
        <dbReference type="Proteomes" id="UP000010556"/>
    </source>
</evidence>
<dbReference type="PRINTS" id="PR00926">
    <property type="entry name" value="MITOCARRIER"/>
</dbReference>
<protein>
    <submittedName>
        <fullName evidence="7">HLA class I histocompatibility antigen, B-73 alpha chain</fullName>
    </submittedName>
</protein>
<dbReference type="EMBL" id="KB106698">
    <property type="protein sequence ID" value="ELK30663.1"/>
    <property type="molecule type" value="Genomic_DNA"/>
</dbReference>
<evidence type="ECO:0000256" key="1">
    <source>
        <dbReference type="ARBA" id="ARBA00004167"/>
    </source>
</evidence>